<keyword evidence="2" id="KW-0057">Aromatic amino acid biosynthesis</keyword>
<dbReference type="AlphaFoldDB" id="A0A8A3S761"/>
<dbReference type="GO" id="GO:0009094">
    <property type="term" value="P:L-phenylalanine biosynthetic process"/>
    <property type="evidence" value="ECO:0007669"/>
    <property type="project" value="UniProtKB-KW"/>
</dbReference>
<evidence type="ECO:0000259" key="7">
    <source>
        <dbReference type="PROSITE" id="PS51671"/>
    </source>
</evidence>
<evidence type="ECO:0000313" key="8">
    <source>
        <dbReference type="EMBL" id="QSZ67571.1"/>
    </source>
</evidence>
<dbReference type="GeneID" id="76424432"/>
<dbReference type="Pfam" id="PF01842">
    <property type="entry name" value="ACT"/>
    <property type="match status" value="1"/>
</dbReference>
<evidence type="ECO:0000313" key="9">
    <source>
        <dbReference type="Proteomes" id="UP001042704"/>
    </source>
</evidence>
<dbReference type="InterPro" id="IPR002912">
    <property type="entry name" value="ACT_dom"/>
</dbReference>
<dbReference type="PANTHER" id="PTHR21022:SF19">
    <property type="entry name" value="PREPHENATE DEHYDRATASE-RELATED"/>
    <property type="match status" value="1"/>
</dbReference>
<gene>
    <name evidence="8" type="ORF">RJ40_08655</name>
</gene>
<accession>A0A8A3S761</accession>
<dbReference type="KEGG" id="maqe:RJ40_08655"/>
<dbReference type="PROSITE" id="PS51671">
    <property type="entry name" value="ACT"/>
    <property type="match status" value="1"/>
</dbReference>
<evidence type="ECO:0000256" key="1">
    <source>
        <dbReference type="ARBA" id="ARBA00022605"/>
    </source>
</evidence>
<reference evidence="8" key="1">
    <citation type="journal article" date="2001" name="Int. J. Syst. Evol. Microbiol.">
        <title>Methanofollis aquaemaris sp. nov., a methanogen isolated from an aquaculture fish pond.</title>
        <authorList>
            <person name="Lai M.C."/>
            <person name="Chen S.C."/>
        </authorList>
    </citation>
    <scope>NUCLEOTIDE SEQUENCE</scope>
    <source>
        <strain evidence="8">N2F9704</strain>
    </source>
</reference>
<dbReference type="PROSITE" id="PS51171">
    <property type="entry name" value="PREPHENATE_DEHYDR_3"/>
    <property type="match status" value="1"/>
</dbReference>
<dbReference type="PANTHER" id="PTHR21022">
    <property type="entry name" value="PREPHENATE DEHYDRATASE P PROTEIN"/>
    <property type="match status" value="1"/>
</dbReference>
<keyword evidence="4" id="KW-0456">Lyase</keyword>
<feature type="domain" description="ACT" evidence="7">
    <location>
        <begin position="189"/>
        <end position="269"/>
    </location>
</feature>
<keyword evidence="1" id="KW-0028">Amino-acid biosynthesis</keyword>
<dbReference type="InterPro" id="IPR018528">
    <property type="entry name" value="Preph_deHydtase_CS"/>
</dbReference>
<evidence type="ECO:0000256" key="3">
    <source>
        <dbReference type="ARBA" id="ARBA00023222"/>
    </source>
</evidence>
<evidence type="ECO:0000256" key="4">
    <source>
        <dbReference type="ARBA" id="ARBA00023239"/>
    </source>
</evidence>
<keyword evidence="3" id="KW-0584">Phenylalanine biosynthesis</keyword>
<dbReference type="GO" id="GO:0005737">
    <property type="term" value="C:cytoplasm"/>
    <property type="evidence" value="ECO:0007669"/>
    <property type="project" value="TreeGrafter"/>
</dbReference>
<dbReference type="Proteomes" id="UP001042704">
    <property type="component" value="Chromosome"/>
</dbReference>
<dbReference type="Gene3D" id="3.30.70.260">
    <property type="match status" value="1"/>
</dbReference>
<organism evidence="8 9">
    <name type="scientific">Methanofollis aquaemaris</name>
    <dbReference type="NCBI Taxonomy" id="126734"/>
    <lineage>
        <taxon>Archaea</taxon>
        <taxon>Methanobacteriati</taxon>
        <taxon>Methanobacteriota</taxon>
        <taxon>Stenosarchaea group</taxon>
        <taxon>Methanomicrobia</taxon>
        <taxon>Methanomicrobiales</taxon>
        <taxon>Methanomicrobiaceae</taxon>
        <taxon>Methanofollis</taxon>
    </lineage>
</organism>
<sequence length="270" mass="28456">MSCNTVSLAALGPAGTFSHALAARLADEVHLLPTIRAVFDHVAAGKGDGLVPLENSEAGGVGPSLDALLTHQVFITAEICVQVRFHLAATVGMDAVTLVYAHPQAHEQSSALVERLGVPVVHTSSNAASAEEAARAGGGAAALTTALAAERCGLSLVARDVQDAPDNTTRFVQISKTPYTGDKATKCSLLLDPRTDRAGLLADLLAVFARREINLTRIESRPARRGLGRYVFFIDGEKGPEWAGAVAELQALVEVKEFGCYPHLEVSGWR</sequence>
<evidence type="ECO:0000259" key="6">
    <source>
        <dbReference type="PROSITE" id="PS51171"/>
    </source>
</evidence>
<dbReference type="PROSITE" id="PS00858">
    <property type="entry name" value="PREPHENATE_DEHYDR_2"/>
    <property type="match status" value="1"/>
</dbReference>
<dbReference type="RefSeq" id="WP_265580472.1">
    <property type="nucleotide sequence ID" value="NZ_CP036172.1"/>
</dbReference>
<evidence type="ECO:0000256" key="2">
    <source>
        <dbReference type="ARBA" id="ARBA00023141"/>
    </source>
</evidence>
<reference evidence="8" key="2">
    <citation type="submission" date="2019-02" db="EMBL/GenBank/DDBJ databases">
        <authorList>
            <person name="Chen S.-C."/>
            <person name="Chien H.-H."/>
            <person name="Lai M.-C."/>
        </authorList>
    </citation>
    <scope>NUCLEOTIDE SEQUENCE</scope>
    <source>
        <strain evidence="8">N2F9704</strain>
    </source>
</reference>
<dbReference type="GO" id="GO:0004664">
    <property type="term" value="F:prephenate dehydratase activity"/>
    <property type="evidence" value="ECO:0007669"/>
    <property type="project" value="InterPro"/>
</dbReference>
<dbReference type="InterPro" id="IPR045865">
    <property type="entry name" value="ACT-like_dom_sf"/>
</dbReference>
<dbReference type="CDD" id="cd04905">
    <property type="entry name" value="ACT_CM-PDT"/>
    <property type="match status" value="1"/>
</dbReference>
<dbReference type="SUPFAM" id="SSF55021">
    <property type="entry name" value="ACT-like"/>
    <property type="match status" value="1"/>
</dbReference>
<dbReference type="Pfam" id="PF00800">
    <property type="entry name" value="PDT"/>
    <property type="match status" value="1"/>
</dbReference>
<protein>
    <submittedName>
        <fullName evidence="8">ACT domain-containing protein</fullName>
    </submittedName>
</protein>
<feature type="domain" description="Prephenate dehydratase" evidence="6">
    <location>
        <begin position="7"/>
        <end position="176"/>
    </location>
</feature>
<proteinExistence type="predicted"/>
<dbReference type="InterPro" id="IPR001086">
    <property type="entry name" value="Preph_deHydtase"/>
</dbReference>
<dbReference type="Gene3D" id="3.40.190.10">
    <property type="entry name" value="Periplasmic binding protein-like II"/>
    <property type="match status" value="2"/>
</dbReference>
<evidence type="ECO:0000256" key="5">
    <source>
        <dbReference type="ARBA" id="ARBA00029440"/>
    </source>
</evidence>
<comment type="pathway">
    <text evidence="5">Amino-acid biosynthesis.</text>
</comment>
<dbReference type="EMBL" id="CP036172">
    <property type="protein sequence ID" value="QSZ67571.1"/>
    <property type="molecule type" value="Genomic_DNA"/>
</dbReference>
<keyword evidence="9" id="KW-1185">Reference proteome</keyword>
<dbReference type="SUPFAM" id="SSF53850">
    <property type="entry name" value="Periplasmic binding protein-like II"/>
    <property type="match status" value="1"/>
</dbReference>
<name>A0A8A3S761_9EURY</name>